<dbReference type="AlphaFoldDB" id="A0A023FH45"/>
<comment type="subcellular location">
    <subcellularLocation>
        <location evidence="1 15">Mitochondrion inner membrane</location>
        <topology evidence="1 15">Peripheral membrane protein</topology>
        <orientation evidence="1 15">Matrix side</orientation>
    </subcellularLocation>
</comment>
<protein>
    <recommendedName>
        <fullName evidence="4 15">Cytochrome c oxidase subunit 5A, mitochondrial</fullName>
    </recommendedName>
    <alternativeName>
        <fullName evidence="14 15">Cytochrome c oxidase polypeptide Va</fullName>
    </alternativeName>
</protein>
<dbReference type="InterPro" id="IPR036545">
    <property type="entry name" value="Cyt_c_oxidase_su5A/6_sf"/>
</dbReference>
<keyword evidence="8 15" id="KW-0999">Mitochondrion inner membrane</keyword>
<dbReference type="Pfam" id="PF02284">
    <property type="entry name" value="COX5A"/>
    <property type="match status" value="1"/>
</dbReference>
<evidence type="ECO:0000256" key="6">
    <source>
        <dbReference type="ARBA" id="ARBA00022617"/>
    </source>
</evidence>
<comment type="similarity">
    <text evidence="3 15">Belongs to the cytochrome c oxidase subunit 5A family.</text>
</comment>
<evidence type="ECO:0000256" key="9">
    <source>
        <dbReference type="ARBA" id="ARBA00022843"/>
    </source>
</evidence>
<keyword evidence="6 15" id="KW-0349">Heme</keyword>
<dbReference type="PANTHER" id="PTHR14200:SF11">
    <property type="entry name" value="CYTOCHROME C OXIDASE SUBUNIT 5A, MITOCHONDRIAL"/>
    <property type="match status" value="1"/>
</dbReference>
<dbReference type="Gene3D" id="1.25.40.40">
    <property type="entry name" value="Cytochrome c oxidase, subunit Va/VI"/>
    <property type="match status" value="1"/>
</dbReference>
<dbReference type="GO" id="GO:0046872">
    <property type="term" value="F:metal ion binding"/>
    <property type="evidence" value="ECO:0007669"/>
    <property type="project" value="UniProtKB-UniRule"/>
</dbReference>
<reference evidence="16" key="1">
    <citation type="submission" date="2014-03" db="EMBL/GenBank/DDBJ databases">
        <title>The sialotranscriptome of Amblyomma triste, Amblyomma parvum and Amblyomma cajennense ticks, uncovered by 454-based RNA-seq.</title>
        <authorList>
            <person name="Garcia G.R."/>
            <person name="Gardinassi L.G."/>
            <person name="Ribeiro J.M."/>
            <person name="Anatriello E."/>
            <person name="Ferreira B.R."/>
            <person name="Moreira H.N."/>
            <person name="Mafra C."/>
            <person name="Olegario M.M."/>
            <person name="Szabo P.J."/>
            <person name="Miranda-Santos I.K."/>
            <person name="Maruyama S.R."/>
        </authorList>
    </citation>
    <scope>NUCLEOTIDE SEQUENCE</scope>
    <source>
        <strain evidence="16">Uberlandia</strain>
        <tissue evidence="16">Salivary glands</tissue>
    </source>
</reference>
<dbReference type="GO" id="GO:0006123">
    <property type="term" value="P:mitochondrial electron transport, cytochrome c to oxygen"/>
    <property type="evidence" value="ECO:0007669"/>
    <property type="project" value="UniProtKB-UniRule"/>
</dbReference>
<keyword evidence="7 15" id="KW-0479">Metal-binding</keyword>
<keyword evidence="11 15" id="KW-0408">Iron</keyword>
<evidence type="ECO:0000256" key="3">
    <source>
        <dbReference type="ARBA" id="ARBA00007972"/>
    </source>
</evidence>
<evidence type="ECO:0000256" key="5">
    <source>
        <dbReference type="ARBA" id="ARBA00022553"/>
    </source>
</evidence>
<evidence type="ECO:0000256" key="8">
    <source>
        <dbReference type="ARBA" id="ARBA00022792"/>
    </source>
</evidence>
<comment type="function">
    <text evidence="15">Component of the cytochrome c oxidase, the last enzyme in the mitochondrial electron transport chain which drives oxidative phosphorylation. The respiratory chain contains 3 multisubunit complexes succinate dehydrogenase (complex II, CII), ubiquinol-cytochrome c oxidoreductase (cytochrome b-c1 complex, complex III, CIII) and cytochrome c oxidase (complex IV, CIV), that cooperate to transfer electrons derived from NADH and succinate to molecular oxygen, creating an electrochemical gradient over the inner membrane that drives transmembrane transport and the ATP synthase. Cytochrome c oxidase is the component of the respiratory chain that catalyzes the reduction of oxygen to water. Electrons originating from reduced cytochrome c in the intermembrane space (IMS) are transferred via the dinuclear copper A center (CU(A)) of subunit 2 and heme A of subunit 1 to the active site in subunit 1, a binuclear center (BNC) formed by heme A3 and copper B (CU(B)). The BNC reduces molecular oxygen to 2 water molecules using 4 electrons from cytochrome c in the IMS and 4 protons from the mitochondrial matrix.</text>
</comment>
<sequence length="154" mass="17515">MFGVLARSGVNALRAAAIPKNALLPAGVASVRQMSKHSQETDEEFDARYEAYFNRKDIDAWEIRKAMNDLQGFDVVPEPKIVIAALKACRRLNDFALAVRFLEGIQYKCGNRVKEIYPYILQEIRPTLTELGINTPEELGFDKPEFYVPLDYET</sequence>
<evidence type="ECO:0000256" key="12">
    <source>
        <dbReference type="ARBA" id="ARBA00023128"/>
    </source>
</evidence>
<evidence type="ECO:0000256" key="15">
    <source>
        <dbReference type="RuleBase" id="RU368103"/>
    </source>
</evidence>
<proteinExistence type="evidence at transcript level"/>
<evidence type="ECO:0000256" key="11">
    <source>
        <dbReference type="ARBA" id="ARBA00023004"/>
    </source>
</evidence>
<dbReference type="FunFam" id="1.25.40.40:FF:000002">
    <property type="entry name" value="cytochrome c oxidase subunit 5A, mitochondrial"/>
    <property type="match status" value="1"/>
</dbReference>
<keyword evidence="10 15" id="KW-0809">Transit peptide</keyword>
<evidence type="ECO:0000256" key="4">
    <source>
        <dbReference type="ARBA" id="ARBA00021968"/>
    </source>
</evidence>
<organism evidence="16">
    <name type="scientific">Amblyomma cajennense</name>
    <name type="common">Cayenne tick</name>
    <name type="synonym">Acarus cajennensis</name>
    <dbReference type="NCBI Taxonomy" id="34607"/>
    <lineage>
        <taxon>Eukaryota</taxon>
        <taxon>Metazoa</taxon>
        <taxon>Ecdysozoa</taxon>
        <taxon>Arthropoda</taxon>
        <taxon>Chelicerata</taxon>
        <taxon>Arachnida</taxon>
        <taxon>Acari</taxon>
        <taxon>Parasitiformes</taxon>
        <taxon>Ixodida</taxon>
        <taxon>Ixodoidea</taxon>
        <taxon>Ixodidae</taxon>
        <taxon>Amblyomminae</taxon>
        <taxon>Amblyomma</taxon>
    </lineage>
</organism>
<comment type="subunit">
    <text evidence="15">Component of the cytochrome c oxidase (complex IV, CIV), a multisubunit enzyme composed of a catalytic core of 3 subunits and several supernumerary subunits. The complex exists as a monomer or a dimer and forms supercomplexes (SCs) in the inner mitochondrial membrane with ubiquinol-cytochrome c oxidoreductase (cytochrome b-c1 complex, complex III, CIII).</text>
</comment>
<evidence type="ECO:0000256" key="1">
    <source>
        <dbReference type="ARBA" id="ARBA00004443"/>
    </source>
</evidence>
<dbReference type="PANTHER" id="PTHR14200">
    <property type="entry name" value="CYTOCHROME C OXIDASE POLYPEPTIDE"/>
    <property type="match status" value="1"/>
</dbReference>
<dbReference type="SUPFAM" id="SSF48479">
    <property type="entry name" value="Cytochrome c oxidase subunit E"/>
    <property type="match status" value="1"/>
</dbReference>
<dbReference type="UniPathway" id="UPA00705"/>
<dbReference type="GO" id="GO:0045277">
    <property type="term" value="C:respiratory chain complex IV"/>
    <property type="evidence" value="ECO:0007669"/>
    <property type="project" value="UniProtKB-UniRule"/>
</dbReference>
<comment type="pathway">
    <text evidence="2 15">Energy metabolism; oxidative phosphorylation.</text>
</comment>
<name>A0A023FH45_AMBCJ</name>
<evidence type="ECO:0000256" key="2">
    <source>
        <dbReference type="ARBA" id="ARBA00004673"/>
    </source>
</evidence>
<evidence type="ECO:0000256" key="13">
    <source>
        <dbReference type="ARBA" id="ARBA00023136"/>
    </source>
</evidence>
<dbReference type="CDD" id="cd00923">
    <property type="entry name" value="Cyt_c_Oxidase_Va"/>
    <property type="match status" value="1"/>
</dbReference>
<evidence type="ECO:0000256" key="14">
    <source>
        <dbReference type="ARBA" id="ARBA00031049"/>
    </source>
</evidence>
<keyword evidence="12 15" id="KW-0496">Mitochondrion</keyword>
<dbReference type="EMBL" id="GBBK01004118">
    <property type="protein sequence ID" value="JAC20364.1"/>
    <property type="molecule type" value="mRNA"/>
</dbReference>
<keyword evidence="13 15" id="KW-0472">Membrane</keyword>
<evidence type="ECO:0000256" key="7">
    <source>
        <dbReference type="ARBA" id="ARBA00022723"/>
    </source>
</evidence>
<keyword evidence="9" id="KW-0832">Ubl conjugation</keyword>
<dbReference type="GO" id="GO:0005743">
    <property type="term" value="C:mitochondrial inner membrane"/>
    <property type="evidence" value="ECO:0007669"/>
    <property type="project" value="UniProtKB-SubCell"/>
</dbReference>
<evidence type="ECO:0000313" key="16">
    <source>
        <dbReference type="EMBL" id="JAC20364.1"/>
    </source>
</evidence>
<dbReference type="InterPro" id="IPR003204">
    <property type="entry name" value="Cyt_c_oxidase_su5A/6"/>
</dbReference>
<evidence type="ECO:0000256" key="10">
    <source>
        <dbReference type="ARBA" id="ARBA00022946"/>
    </source>
</evidence>
<accession>A0A023FH45</accession>
<keyword evidence="5" id="KW-0597">Phosphoprotein</keyword>